<dbReference type="STRING" id="1654360.EA58_14880"/>
<keyword evidence="2" id="KW-1185">Reference proteome</keyword>
<organism evidence="1 2">
    <name type="scientific">Photobacterium galatheae</name>
    <dbReference type="NCBI Taxonomy" id="1654360"/>
    <lineage>
        <taxon>Bacteria</taxon>
        <taxon>Pseudomonadati</taxon>
        <taxon>Pseudomonadota</taxon>
        <taxon>Gammaproteobacteria</taxon>
        <taxon>Vibrionales</taxon>
        <taxon>Vibrionaceae</taxon>
        <taxon>Photobacterium</taxon>
    </lineage>
</organism>
<accession>A0A066RPI9</accession>
<sequence length="63" mass="7233">MMHRPFQLTDELVGFYGLEERHTGMWALENTDASCVLFDSEGDAQLAYNYMTLMPVVNVFNGR</sequence>
<dbReference type="RefSeq" id="WP_036754075.1">
    <property type="nucleotide sequence ID" value="NZ_JAGSGC010000004.1"/>
</dbReference>
<evidence type="ECO:0000313" key="2">
    <source>
        <dbReference type="Proteomes" id="UP000027192"/>
    </source>
</evidence>
<reference evidence="1 2" key="1">
    <citation type="submission" date="2014-04" db="EMBL/GenBank/DDBJ databases">
        <title>Draft genome sequence of Photobacterium halotolerans S2753: a solonamide, ngercheumicin and holomycin producer.</title>
        <authorList>
            <person name="Machado H.R."/>
            <person name="Gram L."/>
        </authorList>
    </citation>
    <scope>NUCLEOTIDE SEQUENCE [LARGE SCALE GENOMIC DNA]</scope>
    <source>
        <strain evidence="1 2">S2753</strain>
    </source>
</reference>
<dbReference type="EMBL" id="JMIB01000027">
    <property type="protein sequence ID" value="KDM91031.1"/>
    <property type="molecule type" value="Genomic_DNA"/>
</dbReference>
<name>A0A066RPI9_9GAMM</name>
<dbReference type="Proteomes" id="UP000027192">
    <property type="component" value="Unassembled WGS sequence"/>
</dbReference>
<gene>
    <name evidence="1" type="ORF">EA58_14880</name>
</gene>
<comment type="caution">
    <text evidence="1">The sequence shown here is derived from an EMBL/GenBank/DDBJ whole genome shotgun (WGS) entry which is preliminary data.</text>
</comment>
<evidence type="ECO:0000313" key="1">
    <source>
        <dbReference type="EMBL" id="KDM91031.1"/>
    </source>
</evidence>
<protein>
    <submittedName>
        <fullName evidence="1">Uncharacterized protein</fullName>
    </submittedName>
</protein>
<proteinExistence type="predicted"/>
<dbReference type="AlphaFoldDB" id="A0A066RPI9"/>